<sequence>MIEGLEISNSDTSLVFATAAYDVEDEATKRRETLKEALEGIYNFSSTKGLPSLQLTDTKEVLEYKALWARCQLDS</sequence>
<organism evidence="1 2">
    <name type="scientific">Streptococcus cuniculi</name>
    <dbReference type="NCBI Taxonomy" id="1432788"/>
    <lineage>
        <taxon>Bacteria</taxon>
        <taxon>Bacillati</taxon>
        <taxon>Bacillota</taxon>
        <taxon>Bacilli</taxon>
        <taxon>Lactobacillales</taxon>
        <taxon>Streptococcaceae</taxon>
        <taxon>Streptococcus</taxon>
    </lineage>
</organism>
<dbReference type="AlphaFoldDB" id="A0A4Y9J7W9"/>
<protein>
    <submittedName>
        <fullName evidence="1">Uncharacterized protein</fullName>
    </submittedName>
</protein>
<gene>
    <name evidence="1" type="ORF">E4T82_09595</name>
</gene>
<evidence type="ECO:0000313" key="2">
    <source>
        <dbReference type="Proteomes" id="UP000297253"/>
    </source>
</evidence>
<dbReference type="RefSeq" id="WP_135182611.1">
    <property type="nucleotide sequence ID" value="NZ_JADGKZ010000016.1"/>
</dbReference>
<accession>A0A4Y9J7W9</accession>
<reference evidence="1 2" key="1">
    <citation type="submission" date="2019-03" db="EMBL/GenBank/DDBJ databases">
        <title>Diversity of the mouse oral microbiome.</title>
        <authorList>
            <person name="Joseph S."/>
            <person name="Aduse-Opoku J."/>
            <person name="Curtis M."/>
            <person name="Wade W."/>
            <person name="Hashim A."/>
        </authorList>
    </citation>
    <scope>NUCLEOTIDE SEQUENCE [LARGE SCALE GENOMIC DNA]</scope>
    <source>
        <strain evidence="1 2">WM131</strain>
    </source>
</reference>
<evidence type="ECO:0000313" key="1">
    <source>
        <dbReference type="EMBL" id="TFU97123.1"/>
    </source>
</evidence>
<dbReference type="EMBL" id="SPPD01000016">
    <property type="protein sequence ID" value="TFU97123.1"/>
    <property type="molecule type" value="Genomic_DNA"/>
</dbReference>
<comment type="caution">
    <text evidence="1">The sequence shown here is derived from an EMBL/GenBank/DDBJ whole genome shotgun (WGS) entry which is preliminary data.</text>
</comment>
<name>A0A4Y9J7W9_9STRE</name>
<dbReference type="Proteomes" id="UP000297253">
    <property type="component" value="Unassembled WGS sequence"/>
</dbReference>
<proteinExistence type="predicted"/>